<dbReference type="InterPro" id="IPR045005">
    <property type="entry name" value="BPM1-6"/>
</dbReference>
<dbReference type="PROSITE" id="PS50097">
    <property type="entry name" value="BTB"/>
    <property type="match status" value="1"/>
</dbReference>
<dbReference type="PROSITE" id="PS50144">
    <property type="entry name" value="MATH"/>
    <property type="match status" value="1"/>
</dbReference>
<comment type="function">
    <text evidence="1">May act as a substrate-specific adapter of an E3 ubiquitin-protein ligase complex (CUL3-RBX1-BTB) which mediates the ubiquitination and subsequent proteasomal degradation of target proteins.</text>
</comment>
<dbReference type="AlphaFoldDB" id="A0A7J7GQB9"/>
<comment type="caution">
    <text evidence="7">The sequence shown here is derived from an EMBL/GenBank/DDBJ whole genome shotgun (WGS) entry which is preliminary data.</text>
</comment>
<dbReference type="EMBL" id="JACBKZ010000009">
    <property type="protein sequence ID" value="KAF5941676.1"/>
    <property type="molecule type" value="Genomic_DNA"/>
</dbReference>
<evidence type="ECO:0008006" key="9">
    <source>
        <dbReference type="Google" id="ProtNLM"/>
    </source>
</evidence>
<dbReference type="Gene3D" id="2.60.210.10">
    <property type="entry name" value="Apoptosis, Tumor Necrosis Factor Receptor Associated Protein 2, Chain A"/>
    <property type="match status" value="1"/>
</dbReference>
<dbReference type="CDD" id="cd00121">
    <property type="entry name" value="MATH"/>
    <property type="match status" value="1"/>
</dbReference>
<dbReference type="SUPFAM" id="SSF54695">
    <property type="entry name" value="POZ domain"/>
    <property type="match status" value="1"/>
</dbReference>
<dbReference type="FunFam" id="3.30.710.10:FF:000136">
    <property type="entry name" value="BTB-POZ and math domain 1"/>
    <property type="match status" value="1"/>
</dbReference>
<dbReference type="InterPro" id="IPR056423">
    <property type="entry name" value="BACK_BPM_SPOP"/>
</dbReference>
<dbReference type="PANTHER" id="PTHR26379:SF454">
    <property type="entry name" value="BTB_POZ AND MATH DOMAIN-CONTAINING PROTEIN 2-LIKE"/>
    <property type="match status" value="1"/>
</dbReference>
<dbReference type="SMART" id="SM00225">
    <property type="entry name" value="BTB"/>
    <property type="match status" value="1"/>
</dbReference>
<evidence type="ECO:0000259" key="5">
    <source>
        <dbReference type="PROSITE" id="PS50097"/>
    </source>
</evidence>
<evidence type="ECO:0000313" key="8">
    <source>
        <dbReference type="Proteomes" id="UP000593564"/>
    </source>
</evidence>
<dbReference type="Pfam" id="PF24570">
    <property type="entry name" value="BACK_BPM_SPOP"/>
    <property type="match status" value="1"/>
</dbReference>
<dbReference type="Proteomes" id="UP000593564">
    <property type="component" value="Unassembled WGS sequence"/>
</dbReference>
<sequence>MGTIRVSKETLNPSSVSTSSSTSRTETVNGSHEFKITGYSLSKGMGIGKYIPSETFMVGGYLWTIYFYPDGKSVEDNASHVSLFIALASEGSEVRALFELSLMDQSGNGRHKVHTHFGRALDTGPYTLKYRGSMGYKRFYKRTALETSDYLKDDCLLIQCTVGVIKSQTEGPKIYTISLPASDIGQHFGWLLESGEGTDVNFEVDGETFAAHKLVLAARSPVFKAQLFGPLKDRNTECIKVEEMEAPVFKALLHFIYWDSLPDMQQLAGLNSKWASTLVAQHLLAAADRYGLDRLRLLCEAKLCEEVAINTVATTLALAEQHHCFQLKAVCLKFVALPENLKAVMQTEGFEYLKESCPSVLTELLEYVASLGEHSVISYGFKNETGLDGSDVNGRRFLGYCDAPFKSMHLSRLCVETFTLSLSLSSFFAHWPVWSDCKSEFLKIQLTEESKKLTTFSST</sequence>
<dbReference type="PANTHER" id="PTHR26379">
    <property type="entry name" value="BTB/POZ AND MATH DOMAIN-CONTAINING PROTEIN 1"/>
    <property type="match status" value="1"/>
</dbReference>
<gene>
    <name evidence="7" type="ORF">HYC85_019318</name>
</gene>
<dbReference type="CDD" id="cd14736">
    <property type="entry name" value="BACK_AtBPM-like"/>
    <property type="match status" value="1"/>
</dbReference>
<comment type="pathway">
    <text evidence="2">Protein modification; protein ubiquitination.</text>
</comment>
<evidence type="ECO:0000256" key="3">
    <source>
        <dbReference type="ARBA" id="ARBA00010846"/>
    </source>
</evidence>
<name>A0A7J7GQB9_CAMSI</name>
<dbReference type="GO" id="GO:0071472">
    <property type="term" value="P:cellular response to salt stress"/>
    <property type="evidence" value="ECO:0007669"/>
    <property type="project" value="UniProtKB-ARBA"/>
</dbReference>
<feature type="compositionally biased region" description="Low complexity" evidence="4">
    <location>
        <begin position="14"/>
        <end position="27"/>
    </location>
</feature>
<feature type="region of interest" description="Disordered" evidence="4">
    <location>
        <begin position="1"/>
        <end position="29"/>
    </location>
</feature>
<dbReference type="InterPro" id="IPR000210">
    <property type="entry name" value="BTB/POZ_dom"/>
</dbReference>
<keyword evidence="8" id="KW-1185">Reference proteome</keyword>
<dbReference type="GO" id="GO:0016567">
    <property type="term" value="P:protein ubiquitination"/>
    <property type="evidence" value="ECO:0007669"/>
    <property type="project" value="InterPro"/>
</dbReference>
<evidence type="ECO:0000256" key="1">
    <source>
        <dbReference type="ARBA" id="ARBA00002668"/>
    </source>
</evidence>
<evidence type="ECO:0000256" key="2">
    <source>
        <dbReference type="ARBA" id="ARBA00004906"/>
    </source>
</evidence>
<proteinExistence type="inferred from homology"/>
<protein>
    <recommendedName>
        <fullName evidence="9">BTB domain-containing protein</fullName>
    </recommendedName>
</protein>
<comment type="similarity">
    <text evidence="3">Belongs to the Tdpoz family.</text>
</comment>
<dbReference type="Pfam" id="PF00651">
    <property type="entry name" value="BTB"/>
    <property type="match status" value="1"/>
</dbReference>
<feature type="domain" description="BTB" evidence="5">
    <location>
        <begin position="198"/>
        <end position="257"/>
    </location>
</feature>
<organism evidence="7 8">
    <name type="scientific">Camellia sinensis</name>
    <name type="common">Tea plant</name>
    <name type="synonym">Thea sinensis</name>
    <dbReference type="NCBI Taxonomy" id="4442"/>
    <lineage>
        <taxon>Eukaryota</taxon>
        <taxon>Viridiplantae</taxon>
        <taxon>Streptophyta</taxon>
        <taxon>Embryophyta</taxon>
        <taxon>Tracheophyta</taxon>
        <taxon>Spermatophyta</taxon>
        <taxon>Magnoliopsida</taxon>
        <taxon>eudicotyledons</taxon>
        <taxon>Gunneridae</taxon>
        <taxon>Pentapetalae</taxon>
        <taxon>asterids</taxon>
        <taxon>Ericales</taxon>
        <taxon>Theaceae</taxon>
        <taxon>Camellia</taxon>
    </lineage>
</organism>
<dbReference type="SMART" id="SM00061">
    <property type="entry name" value="MATH"/>
    <property type="match status" value="1"/>
</dbReference>
<evidence type="ECO:0000313" key="7">
    <source>
        <dbReference type="EMBL" id="KAF5941676.1"/>
    </source>
</evidence>
<reference evidence="7 8" key="2">
    <citation type="submission" date="2020-07" db="EMBL/GenBank/DDBJ databases">
        <title>Genome assembly of wild tea tree DASZ reveals pedigree and selection history of tea varieties.</title>
        <authorList>
            <person name="Zhang W."/>
        </authorList>
    </citation>
    <scope>NUCLEOTIDE SEQUENCE [LARGE SCALE GENOMIC DNA]</scope>
    <source>
        <strain evidence="8">cv. G240</strain>
        <tissue evidence="7">Leaf</tissue>
    </source>
</reference>
<evidence type="ECO:0000259" key="6">
    <source>
        <dbReference type="PROSITE" id="PS50144"/>
    </source>
</evidence>
<dbReference type="Gene3D" id="3.30.710.10">
    <property type="entry name" value="Potassium Channel Kv1.1, Chain A"/>
    <property type="match status" value="1"/>
</dbReference>
<accession>A0A7J7GQB9</accession>
<dbReference type="CDD" id="cd18280">
    <property type="entry name" value="BTB_POZ_BPM_plant"/>
    <property type="match status" value="1"/>
</dbReference>
<dbReference type="Pfam" id="PF22486">
    <property type="entry name" value="MATH_2"/>
    <property type="match status" value="1"/>
</dbReference>
<evidence type="ECO:0000256" key="4">
    <source>
        <dbReference type="SAM" id="MobiDB-lite"/>
    </source>
</evidence>
<dbReference type="InterPro" id="IPR008974">
    <property type="entry name" value="TRAF-like"/>
</dbReference>
<dbReference type="InterPro" id="IPR034090">
    <property type="entry name" value="BPM_C"/>
</dbReference>
<reference evidence="8" key="1">
    <citation type="journal article" date="2020" name="Nat. Commun.">
        <title>Genome assembly of wild tea tree DASZ reveals pedigree and selection history of tea varieties.</title>
        <authorList>
            <person name="Zhang W."/>
            <person name="Zhang Y."/>
            <person name="Qiu H."/>
            <person name="Guo Y."/>
            <person name="Wan H."/>
            <person name="Zhang X."/>
            <person name="Scossa F."/>
            <person name="Alseekh S."/>
            <person name="Zhang Q."/>
            <person name="Wang P."/>
            <person name="Xu L."/>
            <person name="Schmidt M.H."/>
            <person name="Jia X."/>
            <person name="Li D."/>
            <person name="Zhu A."/>
            <person name="Guo F."/>
            <person name="Chen W."/>
            <person name="Ni D."/>
            <person name="Usadel B."/>
            <person name="Fernie A.R."/>
            <person name="Wen W."/>
        </authorList>
    </citation>
    <scope>NUCLEOTIDE SEQUENCE [LARGE SCALE GENOMIC DNA]</scope>
    <source>
        <strain evidence="8">cv. G240</strain>
    </source>
</reference>
<dbReference type="Gene3D" id="1.25.40.420">
    <property type="match status" value="1"/>
</dbReference>
<feature type="domain" description="MATH" evidence="6">
    <location>
        <begin position="29"/>
        <end position="162"/>
    </location>
</feature>
<dbReference type="InterPro" id="IPR002083">
    <property type="entry name" value="MATH/TRAF_dom"/>
</dbReference>
<dbReference type="SUPFAM" id="SSF49599">
    <property type="entry name" value="TRAF domain-like"/>
    <property type="match status" value="1"/>
</dbReference>
<dbReference type="FunFam" id="1.25.40.420:FF:000023">
    <property type="entry name" value="BTB-POZ and math domain 1"/>
    <property type="match status" value="1"/>
</dbReference>
<dbReference type="InterPro" id="IPR011333">
    <property type="entry name" value="SKP1/BTB/POZ_sf"/>
</dbReference>